<evidence type="ECO:0000313" key="3">
    <source>
        <dbReference type="Proteomes" id="UP000484076"/>
    </source>
</evidence>
<proteinExistence type="predicted"/>
<name>A0A8X8H2U1_9RHOB</name>
<sequence length="193" mass="22535">MRYRRYMWIVDFVGVLAAISIFGYLFFPAEWRPAGRVDDFWGNASAELAGIWISVRLIEWALRQHDLSARVRVRTVRNMRMLENQLMHFLDSRFVGALRRLDFEIGWVRNRGDARKRWLKKDEIQDLELFFSALADVRAMLPSMEDYSSNEGKTDEIVRSNEFGEKLVALASARERAEVNILQETDEDEGIVG</sequence>
<protein>
    <submittedName>
        <fullName evidence="2">Uncharacterized protein</fullName>
    </submittedName>
</protein>
<keyword evidence="1" id="KW-0812">Transmembrane</keyword>
<organism evidence="2 3">
    <name type="scientific">Fertoeibacter niger</name>
    <dbReference type="NCBI Taxonomy" id="2656921"/>
    <lineage>
        <taxon>Bacteria</taxon>
        <taxon>Pseudomonadati</taxon>
        <taxon>Pseudomonadota</taxon>
        <taxon>Alphaproteobacteria</taxon>
        <taxon>Rhodobacterales</taxon>
        <taxon>Paracoccaceae</taxon>
        <taxon>Fertoeibacter</taxon>
    </lineage>
</organism>
<keyword evidence="3" id="KW-1185">Reference proteome</keyword>
<dbReference type="AlphaFoldDB" id="A0A8X8H2U1"/>
<dbReference type="EMBL" id="WHUT02000011">
    <property type="protein sequence ID" value="NUB46105.1"/>
    <property type="molecule type" value="Genomic_DNA"/>
</dbReference>
<evidence type="ECO:0000313" key="2">
    <source>
        <dbReference type="EMBL" id="NUB46105.1"/>
    </source>
</evidence>
<reference evidence="2" key="1">
    <citation type="submission" date="2020-05" db="EMBL/GenBank/DDBJ databases">
        <title>Fertoebacter nigrum gen. nov., sp. nov., a new member of the family Rhodobacteraceae.</title>
        <authorList>
            <person name="Szuroczki S."/>
            <person name="Abbaszade G."/>
            <person name="Buni D."/>
            <person name="Schumann P."/>
            <person name="Toth E."/>
        </authorList>
    </citation>
    <scope>NUCLEOTIDE SEQUENCE</scope>
    <source>
        <strain evidence="2">RG-N-1a</strain>
    </source>
</reference>
<dbReference type="Proteomes" id="UP000484076">
    <property type="component" value="Unassembled WGS sequence"/>
</dbReference>
<dbReference type="RefSeq" id="WP_152828272.1">
    <property type="nucleotide sequence ID" value="NZ_WHUT02000011.1"/>
</dbReference>
<accession>A0A8X8H2U1</accession>
<feature type="transmembrane region" description="Helical" evidence="1">
    <location>
        <begin position="6"/>
        <end position="27"/>
    </location>
</feature>
<evidence type="ECO:0000256" key="1">
    <source>
        <dbReference type="SAM" id="Phobius"/>
    </source>
</evidence>
<comment type="caution">
    <text evidence="2">The sequence shown here is derived from an EMBL/GenBank/DDBJ whole genome shotgun (WGS) entry which is preliminary data.</text>
</comment>
<keyword evidence="1" id="KW-1133">Transmembrane helix</keyword>
<gene>
    <name evidence="2" type="ORF">GEU84_017050</name>
</gene>
<keyword evidence="1" id="KW-0472">Membrane</keyword>